<sequence>MSVVSAYFICGSREEAERISTALVEERLAACCNILGECHSIYRWDGAVERAAEVPVIAKTRSDMADALIARVSEMHSYDNPAIVVWPIDRLPLDYARWVENNSGNGPFSDTA</sequence>
<dbReference type="SUPFAM" id="SSF54913">
    <property type="entry name" value="GlnB-like"/>
    <property type="match status" value="1"/>
</dbReference>
<dbReference type="InterPro" id="IPR015867">
    <property type="entry name" value="N-reg_PII/ATP_PRibTrfase_C"/>
</dbReference>
<evidence type="ECO:0000313" key="3">
    <source>
        <dbReference type="Proteomes" id="UP000578569"/>
    </source>
</evidence>
<name>A0A839YWK6_9SPHN</name>
<dbReference type="PANTHER" id="PTHR23419:SF8">
    <property type="entry name" value="FI09726P"/>
    <property type="match status" value="1"/>
</dbReference>
<proteinExistence type="inferred from homology"/>
<evidence type="ECO:0000313" key="2">
    <source>
        <dbReference type="EMBL" id="MBB3763416.1"/>
    </source>
</evidence>
<accession>A0A839YWK6</accession>
<keyword evidence="3" id="KW-1185">Reference proteome</keyword>
<dbReference type="EMBL" id="JACICF010000001">
    <property type="protein sequence ID" value="MBB3763416.1"/>
    <property type="molecule type" value="Genomic_DNA"/>
</dbReference>
<evidence type="ECO:0000256" key="1">
    <source>
        <dbReference type="ARBA" id="ARBA00010169"/>
    </source>
</evidence>
<dbReference type="AlphaFoldDB" id="A0A839YWK6"/>
<reference evidence="2 3" key="1">
    <citation type="submission" date="2020-08" db="EMBL/GenBank/DDBJ databases">
        <title>Genomic Encyclopedia of Type Strains, Phase IV (KMG-IV): sequencing the most valuable type-strain genomes for metagenomic binning, comparative biology and taxonomic classification.</title>
        <authorList>
            <person name="Goeker M."/>
        </authorList>
    </citation>
    <scope>NUCLEOTIDE SEQUENCE [LARGE SCALE GENOMIC DNA]</scope>
    <source>
        <strain evidence="2 3">DSM 24194</strain>
    </source>
</reference>
<protein>
    <submittedName>
        <fullName evidence="2">Periplasmic divalent cation tolerance protein</fullName>
    </submittedName>
</protein>
<dbReference type="RefSeq" id="WP_183932765.1">
    <property type="nucleotide sequence ID" value="NZ_JACICF010000001.1"/>
</dbReference>
<dbReference type="PANTHER" id="PTHR23419">
    <property type="entry name" value="DIVALENT CATION TOLERANCE CUTA-RELATED"/>
    <property type="match status" value="1"/>
</dbReference>
<dbReference type="Pfam" id="PF03091">
    <property type="entry name" value="CutA1"/>
    <property type="match status" value="1"/>
</dbReference>
<comment type="caution">
    <text evidence="2">The sequence shown here is derived from an EMBL/GenBank/DDBJ whole genome shotgun (WGS) entry which is preliminary data.</text>
</comment>
<dbReference type="GO" id="GO:0010038">
    <property type="term" value="P:response to metal ion"/>
    <property type="evidence" value="ECO:0007669"/>
    <property type="project" value="InterPro"/>
</dbReference>
<gene>
    <name evidence="2" type="ORF">FHS50_000439</name>
</gene>
<dbReference type="Proteomes" id="UP000578569">
    <property type="component" value="Unassembled WGS sequence"/>
</dbReference>
<dbReference type="InterPro" id="IPR011322">
    <property type="entry name" value="N-reg_PII-like_a/b"/>
</dbReference>
<dbReference type="Gene3D" id="3.30.70.120">
    <property type="match status" value="1"/>
</dbReference>
<comment type="similarity">
    <text evidence="1">Belongs to the CutA family.</text>
</comment>
<dbReference type="InterPro" id="IPR004323">
    <property type="entry name" value="Ion_tolerance_CutA"/>
</dbReference>
<organism evidence="2 3">
    <name type="scientific">Sphingomicrobium lutaoense</name>
    <dbReference type="NCBI Taxonomy" id="515949"/>
    <lineage>
        <taxon>Bacteria</taxon>
        <taxon>Pseudomonadati</taxon>
        <taxon>Pseudomonadota</taxon>
        <taxon>Alphaproteobacteria</taxon>
        <taxon>Sphingomonadales</taxon>
        <taxon>Sphingomonadaceae</taxon>
        <taxon>Sphingomicrobium</taxon>
    </lineage>
</organism>
<dbReference type="GO" id="GO:0005507">
    <property type="term" value="F:copper ion binding"/>
    <property type="evidence" value="ECO:0007669"/>
    <property type="project" value="TreeGrafter"/>
</dbReference>